<dbReference type="PANTHER" id="PTHR21646">
    <property type="entry name" value="UBIQUITIN CARBOXYL-TERMINAL HYDROLASE"/>
    <property type="match status" value="1"/>
</dbReference>
<comment type="caution">
    <text evidence="10">The sequence shown here is derived from an EMBL/GenBank/DDBJ whole genome shotgun (WGS) entry which is preliminary data.</text>
</comment>
<evidence type="ECO:0000256" key="4">
    <source>
        <dbReference type="ARBA" id="ARBA00022771"/>
    </source>
</evidence>
<evidence type="ECO:0000256" key="3">
    <source>
        <dbReference type="ARBA" id="ARBA00022723"/>
    </source>
</evidence>
<gene>
    <name evidence="10" type="ORF">ElyMa_001569200</name>
</gene>
<feature type="compositionally biased region" description="Low complexity" evidence="7">
    <location>
        <begin position="220"/>
        <end position="233"/>
    </location>
</feature>
<dbReference type="EMBL" id="BMAT01003101">
    <property type="protein sequence ID" value="GFS20380.1"/>
    <property type="molecule type" value="Genomic_DNA"/>
</dbReference>
<dbReference type="AlphaFoldDB" id="A0AAV4JDP7"/>
<feature type="compositionally biased region" description="Polar residues" evidence="7">
    <location>
        <begin position="728"/>
        <end position="744"/>
    </location>
</feature>
<dbReference type="PROSITE" id="PS50235">
    <property type="entry name" value="USP_3"/>
    <property type="match status" value="1"/>
</dbReference>
<feature type="compositionally biased region" description="Gly residues" evidence="7">
    <location>
        <begin position="234"/>
        <end position="244"/>
    </location>
</feature>
<feature type="domain" description="MYND-type" evidence="9">
    <location>
        <begin position="39"/>
        <end position="80"/>
    </location>
</feature>
<comment type="catalytic activity">
    <reaction evidence="1">
        <text>Thiol-dependent hydrolysis of ester, thioester, amide, peptide and isopeptide bonds formed by the C-terminal Gly of ubiquitin (a 76-residue protein attached to proteins as an intracellular targeting signal).</text>
        <dbReference type="EC" id="3.4.19.12"/>
    </reaction>
</comment>
<dbReference type="InterPro" id="IPR001394">
    <property type="entry name" value="Peptidase_C19_UCH"/>
</dbReference>
<feature type="compositionally biased region" description="Acidic residues" evidence="7">
    <location>
        <begin position="634"/>
        <end position="658"/>
    </location>
</feature>
<feature type="compositionally biased region" description="Low complexity" evidence="7">
    <location>
        <begin position="126"/>
        <end position="142"/>
    </location>
</feature>
<dbReference type="GO" id="GO:0004843">
    <property type="term" value="F:cysteine-type deubiquitinase activity"/>
    <property type="evidence" value="ECO:0007669"/>
    <property type="project" value="UniProtKB-EC"/>
</dbReference>
<sequence>MCFCVIRCEVLSEDVAGEDVLEIPVMQRTLFPSEYPTNCAFCRKTCLDGPPLRRCTKCYKVGYCDQTCQRNHWNLHKSVCSTLPDPIGCPFIMSVPASRATFSYLVKHMEEFARFSVDIFQPPVKSTSSSSSATSSSSSTATPDIIHAPGVPSSSTFIKSHTSSPAGGAGGAPSSSLSSTSVLSGGSSVTGLGPTTNLSSCSLSQSSSSLNSLDSLSSASSTCTLTGDTSDTTTGGGGGRGGDVADGAEDGAAASEASASPRYASPCPPQLLPQAAGYDSAGSVSGLDVNRSGSVDSGFESSGARSLSEKAVPVTSVLGVQATDVERDRGTPTFFIKPVSMEGVGIKGADRLEDKGDTPLELTTGRFLSMDWRNNERLESYVLVQSKDLECHEVDNLNNFSTAAGSRSNIYDCLEMFTEPEVLSPEEAWYCPSCKKHVEASKQMSIWRLPHTLVIQLKRFSFQNFLLRSKIKKFIDFPIRGLDLSKFCVGLQPGDSPPIYDLYAVANHHGLLIGGHYTCYVRCSGTGREVGARDEIGWRLCNDSRVSPVACERSVVTPDAYLLFYRRRCPAIIGPSAGLAYAGVPSFTGSWSQAGTAASASSTACYVETLQRTGKPASKSRGWGNNGRELDEDKDKDDDDEADDSGDDDDDDDDDDEGSQGLSLRIPSALHQDPTRSSLLRQQNTGVGRDDVHLACSSHHDIDLKQVVDPATSALSSSPSYNPPPQDINLSHRTSAQQQGRQLGSTVSSATAATAAERTDLEDSGEKKDEEKQFYDCDRPTGGPGCFGVGLEDGIEDDDGDEEDYERNLVIATEPELDYTDMEAVD</sequence>
<dbReference type="InterPro" id="IPR038765">
    <property type="entry name" value="Papain-like_cys_pep_sf"/>
</dbReference>
<keyword evidence="5" id="KW-0862">Zinc</keyword>
<protein>
    <recommendedName>
        <fullName evidence="2">ubiquitinyl hydrolase 1</fullName>
        <ecNumber evidence="2">3.4.19.12</ecNumber>
    </recommendedName>
</protein>
<dbReference type="Proteomes" id="UP000762676">
    <property type="component" value="Unassembled WGS sequence"/>
</dbReference>
<dbReference type="CDD" id="cd02674">
    <property type="entry name" value="Peptidase_C19R"/>
    <property type="match status" value="1"/>
</dbReference>
<proteinExistence type="predicted"/>
<evidence type="ECO:0000256" key="1">
    <source>
        <dbReference type="ARBA" id="ARBA00000707"/>
    </source>
</evidence>
<evidence type="ECO:0000256" key="7">
    <source>
        <dbReference type="SAM" id="MobiDB-lite"/>
    </source>
</evidence>
<organism evidence="10 11">
    <name type="scientific">Elysia marginata</name>
    <dbReference type="NCBI Taxonomy" id="1093978"/>
    <lineage>
        <taxon>Eukaryota</taxon>
        <taxon>Metazoa</taxon>
        <taxon>Spiralia</taxon>
        <taxon>Lophotrochozoa</taxon>
        <taxon>Mollusca</taxon>
        <taxon>Gastropoda</taxon>
        <taxon>Heterobranchia</taxon>
        <taxon>Euthyneura</taxon>
        <taxon>Panpulmonata</taxon>
        <taxon>Sacoglossa</taxon>
        <taxon>Placobranchoidea</taxon>
        <taxon>Plakobranchidae</taxon>
        <taxon>Elysia</taxon>
    </lineage>
</organism>
<evidence type="ECO:0000256" key="2">
    <source>
        <dbReference type="ARBA" id="ARBA00012759"/>
    </source>
</evidence>
<evidence type="ECO:0000259" key="9">
    <source>
        <dbReference type="PROSITE" id="PS50865"/>
    </source>
</evidence>
<feature type="compositionally biased region" description="Low complexity" evidence="7">
    <location>
        <begin position="745"/>
        <end position="756"/>
    </location>
</feature>
<dbReference type="EC" id="3.4.19.12" evidence="2"/>
<dbReference type="InterPro" id="IPR028889">
    <property type="entry name" value="USP"/>
</dbReference>
<dbReference type="GO" id="GO:0016579">
    <property type="term" value="P:protein deubiquitination"/>
    <property type="evidence" value="ECO:0007669"/>
    <property type="project" value="InterPro"/>
</dbReference>
<feature type="compositionally biased region" description="Basic and acidic residues" evidence="7">
    <location>
        <begin position="757"/>
        <end position="779"/>
    </location>
</feature>
<feature type="compositionally biased region" description="Low complexity" evidence="7">
    <location>
        <begin position="250"/>
        <end position="260"/>
    </location>
</feature>
<keyword evidence="3" id="KW-0479">Metal-binding</keyword>
<feature type="region of interest" description="Disordered" evidence="7">
    <location>
        <begin position="615"/>
        <end position="677"/>
    </location>
</feature>
<dbReference type="PANTHER" id="PTHR21646:SF74">
    <property type="entry name" value="UBIQUITIN CARBOXYL-TERMINAL HYDROLASE 19"/>
    <property type="match status" value="1"/>
</dbReference>
<feature type="region of interest" description="Disordered" evidence="7">
    <location>
        <begin position="126"/>
        <end position="188"/>
    </location>
</feature>
<accession>A0AAV4JDP7</accession>
<dbReference type="PROSITE" id="PS00973">
    <property type="entry name" value="USP_2"/>
    <property type="match status" value="1"/>
</dbReference>
<evidence type="ECO:0000259" key="8">
    <source>
        <dbReference type="PROSITE" id="PS50235"/>
    </source>
</evidence>
<evidence type="ECO:0000313" key="10">
    <source>
        <dbReference type="EMBL" id="GFS20380.1"/>
    </source>
</evidence>
<evidence type="ECO:0000256" key="5">
    <source>
        <dbReference type="ARBA" id="ARBA00022833"/>
    </source>
</evidence>
<evidence type="ECO:0000313" key="11">
    <source>
        <dbReference type="Proteomes" id="UP000762676"/>
    </source>
</evidence>
<dbReference type="InterPro" id="IPR050185">
    <property type="entry name" value="Ub_carboxyl-term_hydrolase"/>
</dbReference>
<feature type="compositionally biased region" description="Acidic residues" evidence="7">
    <location>
        <begin position="793"/>
        <end position="804"/>
    </location>
</feature>
<dbReference type="PROSITE" id="PS50865">
    <property type="entry name" value="ZF_MYND_2"/>
    <property type="match status" value="1"/>
</dbReference>
<dbReference type="SUPFAM" id="SSF144232">
    <property type="entry name" value="HIT/MYND zinc finger-like"/>
    <property type="match status" value="1"/>
</dbReference>
<dbReference type="InterPro" id="IPR002893">
    <property type="entry name" value="Znf_MYND"/>
</dbReference>
<evidence type="ECO:0000256" key="6">
    <source>
        <dbReference type="PROSITE-ProRule" id="PRU00134"/>
    </source>
</evidence>
<dbReference type="Pfam" id="PF01753">
    <property type="entry name" value="zf-MYND"/>
    <property type="match status" value="1"/>
</dbReference>
<name>A0AAV4JDP7_9GAST</name>
<dbReference type="Gene3D" id="6.10.140.2220">
    <property type="match status" value="1"/>
</dbReference>
<dbReference type="SUPFAM" id="SSF54001">
    <property type="entry name" value="Cysteine proteinases"/>
    <property type="match status" value="1"/>
</dbReference>
<feature type="domain" description="USP" evidence="8">
    <location>
        <begin position="190"/>
        <end position="568"/>
    </location>
</feature>
<feature type="compositionally biased region" description="Low complexity" evidence="7">
    <location>
        <begin position="153"/>
        <end position="188"/>
    </location>
</feature>
<feature type="region of interest" description="Disordered" evidence="7">
    <location>
        <begin position="220"/>
        <end position="282"/>
    </location>
</feature>
<dbReference type="Gene3D" id="3.90.70.10">
    <property type="entry name" value="Cysteine proteinases"/>
    <property type="match status" value="1"/>
</dbReference>
<reference evidence="10 11" key="1">
    <citation type="journal article" date="2021" name="Elife">
        <title>Chloroplast acquisition without the gene transfer in kleptoplastic sea slugs, Plakobranchus ocellatus.</title>
        <authorList>
            <person name="Maeda T."/>
            <person name="Takahashi S."/>
            <person name="Yoshida T."/>
            <person name="Shimamura S."/>
            <person name="Takaki Y."/>
            <person name="Nagai Y."/>
            <person name="Toyoda A."/>
            <person name="Suzuki Y."/>
            <person name="Arimoto A."/>
            <person name="Ishii H."/>
            <person name="Satoh N."/>
            <person name="Nishiyama T."/>
            <person name="Hasebe M."/>
            <person name="Maruyama T."/>
            <person name="Minagawa J."/>
            <person name="Obokata J."/>
            <person name="Shigenobu S."/>
        </authorList>
    </citation>
    <scope>NUCLEOTIDE SEQUENCE [LARGE SCALE GENOMIC DNA]</scope>
</reference>
<dbReference type="PROSITE" id="PS01360">
    <property type="entry name" value="ZF_MYND_1"/>
    <property type="match status" value="1"/>
</dbReference>
<dbReference type="InterPro" id="IPR018200">
    <property type="entry name" value="USP_CS"/>
</dbReference>
<keyword evidence="11" id="KW-1185">Reference proteome</keyword>
<feature type="region of interest" description="Disordered" evidence="7">
    <location>
        <begin position="711"/>
        <end position="804"/>
    </location>
</feature>
<dbReference type="GO" id="GO:0008270">
    <property type="term" value="F:zinc ion binding"/>
    <property type="evidence" value="ECO:0007669"/>
    <property type="project" value="UniProtKB-KW"/>
</dbReference>
<keyword evidence="10" id="KW-0378">Hydrolase</keyword>
<keyword evidence="4 6" id="KW-0863">Zinc-finger</keyword>
<dbReference type="Pfam" id="PF00443">
    <property type="entry name" value="UCH"/>
    <property type="match status" value="1"/>
</dbReference>